<reference evidence="1 2" key="2">
    <citation type="submission" date="2018-06" db="EMBL/GenBank/DDBJ databases">
        <title>Metagenomic assembly of (sub)arctic Cyanobacteria and their associated microbiome from non-axenic cultures.</title>
        <authorList>
            <person name="Baurain D."/>
        </authorList>
    </citation>
    <scope>NUCLEOTIDE SEQUENCE [LARGE SCALE GENOMIC DNA]</scope>
    <source>
        <strain evidence="1">ULC041bin1</strain>
    </source>
</reference>
<dbReference type="Proteomes" id="UP000249081">
    <property type="component" value="Unassembled WGS sequence"/>
</dbReference>
<evidence type="ECO:0000313" key="2">
    <source>
        <dbReference type="Proteomes" id="UP000249081"/>
    </source>
</evidence>
<reference evidence="2" key="1">
    <citation type="submission" date="2018-04" db="EMBL/GenBank/DDBJ databases">
        <authorList>
            <person name="Cornet L."/>
        </authorList>
    </citation>
    <scope>NUCLEOTIDE SEQUENCE [LARGE SCALE GENOMIC DNA]</scope>
</reference>
<evidence type="ECO:0008006" key="3">
    <source>
        <dbReference type="Google" id="ProtNLM"/>
    </source>
</evidence>
<protein>
    <recommendedName>
        <fullName evidence="3">DUF4278 domain-containing protein</fullName>
    </recommendedName>
</protein>
<dbReference type="EMBL" id="QBMN01000069">
    <property type="protein sequence ID" value="PZO40961.1"/>
    <property type="molecule type" value="Genomic_DNA"/>
</dbReference>
<dbReference type="Pfam" id="PF14105">
    <property type="entry name" value="DUF4278"/>
    <property type="match status" value="1"/>
</dbReference>
<dbReference type="AlphaFoldDB" id="A0A2W4Y083"/>
<dbReference type="InterPro" id="IPR025458">
    <property type="entry name" value="DUF4278"/>
</dbReference>
<evidence type="ECO:0000313" key="1">
    <source>
        <dbReference type="EMBL" id="PZO40961.1"/>
    </source>
</evidence>
<proteinExistence type="predicted"/>
<sequence>MKLCYRGVNYDYNPPSLEVRESELTGTYRGRSMNFSYVSHVPVPQPVANYTYRGVSYSTNVQGQIQPPTATLERLPVFAGRVAAAGTGLNARRHLLKDAAEAHRVNIQQSIQHRIEVARAQGNDQLLTQLEAEMHQLV</sequence>
<organism evidence="1 2">
    <name type="scientific">Shackletoniella antarctica</name>
    <dbReference type="NCBI Taxonomy" id="268115"/>
    <lineage>
        <taxon>Bacteria</taxon>
        <taxon>Bacillati</taxon>
        <taxon>Cyanobacteriota</taxon>
        <taxon>Cyanophyceae</taxon>
        <taxon>Oculatellales</taxon>
        <taxon>Oculatellaceae</taxon>
        <taxon>Shackletoniella</taxon>
    </lineage>
</organism>
<gene>
    <name evidence="1" type="ORF">DCF17_11265</name>
</gene>
<accession>A0A2W4Y083</accession>
<name>A0A2W4Y083_9CYAN</name>
<comment type="caution">
    <text evidence="1">The sequence shown here is derived from an EMBL/GenBank/DDBJ whole genome shotgun (WGS) entry which is preliminary data.</text>
</comment>